<gene>
    <name evidence="3" type="ORF">H9784_10845</name>
</gene>
<proteinExistence type="predicted"/>
<protein>
    <recommendedName>
        <fullName evidence="5">Sel1 repeat family protein</fullName>
    </recommendedName>
</protein>
<dbReference type="Gene3D" id="1.25.40.10">
    <property type="entry name" value="Tetratricopeptide repeat domain"/>
    <property type="match status" value="1"/>
</dbReference>
<reference evidence="3" key="2">
    <citation type="submission" date="2021-04" db="EMBL/GenBank/DDBJ databases">
        <authorList>
            <person name="Gilroy R."/>
        </authorList>
    </citation>
    <scope>NUCLEOTIDE SEQUENCE</scope>
    <source>
        <strain evidence="3">5032</strain>
    </source>
</reference>
<dbReference type="Proteomes" id="UP000823821">
    <property type="component" value="Unassembled WGS sequence"/>
</dbReference>
<evidence type="ECO:0008006" key="5">
    <source>
        <dbReference type="Google" id="ProtNLM"/>
    </source>
</evidence>
<dbReference type="AlphaFoldDB" id="A0A9D2KT35"/>
<evidence type="ECO:0000256" key="1">
    <source>
        <dbReference type="SAM" id="Coils"/>
    </source>
</evidence>
<evidence type="ECO:0000313" key="4">
    <source>
        <dbReference type="Proteomes" id="UP000823821"/>
    </source>
</evidence>
<name>A0A9D2KT35_9BACT</name>
<organism evidence="3 4">
    <name type="scientific">Candidatus Desulfovibrio intestinavium</name>
    <dbReference type="NCBI Taxonomy" id="2838534"/>
    <lineage>
        <taxon>Bacteria</taxon>
        <taxon>Pseudomonadati</taxon>
        <taxon>Thermodesulfobacteriota</taxon>
        <taxon>Desulfovibrionia</taxon>
        <taxon>Desulfovibrionales</taxon>
        <taxon>Desulfovibrionaceae</taxon>
        <taxon>Desulfovibrio</taxon>
    </lineage>
</organism>
<accession>A0A9D2KT35</accession>
<keyword evidence="2" id="KW-0732">Signal</keyword>
<dbReference type="EMBL" id="DWZD01000053">
    <property type="protein sequence ID" value="HJA80041.1"/>
    <property type="molecule type" value="Genomic_DNA"/>
</dbReference>
<dbReference type="InterPro" id="IPR011990">
    <property type="entry name" value="TPR-like_helical_dom_sf"/>
</dbReference>
<sequence>MPKTCLLALLLTLCLAPGLPRAEGLFIVDDDLIVGIRPGFPMRIVPTTDRNRPDPRVDAHAPLIYLDRDAPKAAALREKALNGDMDALLHLAVLSRVGEEEQRPPLFGATAAFWEDWAVRMLGGGEAWFRLAVICHEFKKGSCLLPYEESEARPADKASSIADAPLNRLTVIYLRKAAANGHAEAMYALSRLCRAYPDKDFRMPKEPGFLIVPDENPESDYWLGAAAASGSARACFALALSVRDERDMLELLRKSMRLGFAHAAEILQELHRPCPETEPLPPGGTGTSTNYVQILRLKLRGPTGPNGSLHLRTERSLPPCDNGRESIYYQAIRVRMYGEDWHEVADTAKKMMQGDNEDFPRPCLTRKDYDEAMRRAEKDFRAIEADLREKKKARDALHEKAEPLFAALRAAYAAQAKDTTAPAGERR</sequence>
<keyword evidence="1" id="KW-0175">Coiled coil</keyword>
<reference evidence="3" key="1">
    <citation type="journal article" date="2021" name="PeerJ">
        <title>Extensive microbial diversity within the chicken gut microbiome revealed by metagenomics and culture.</title>
        <authorList>
            <person name="Gilroy R."/>
            <person name="Ravi A."/>
            <person name="Getino M."/>
            <person name="Pursley I."/>
            <person name="Horton D.L."/>
            <person name="Alikhan N.F."/>
            <person name="Baker D."/>
            <person name="Gharbi K."/>
            <person name="Hall N."/>
            <person name="Watson M."/>
            <person name="Adriaenssens E.M."/>
            <person name="Foster-Nyarko E."/>
            <person name="Jarju S."/>
            <person name="Secka A."/>
            <person name="Antonio M."/>
            <person name="Oren A."/>
            <person name="Chaudhuri R.R."/>
            <person name="La Ragione R."/>
            <person name="Hildebrand F."/>
            <person name="Pallen M.J."/>
        </authorList>
    </citation>
    <scope>NUCLEOTIDE SEQUENCE</scope>
    <source>
        <strain evidence="3">5032</strain>
    </source>
</reference>
<evidence type="ECO:0000313" key="3">
    <source>
        <dbReference type="EMBL" id="HJA80041.1"/>
    </source>
</evidence>
<feature type="chain" id="PRO_5038973587" description="Sel1 repeat family protein" evidence="2">
    <location>
        <begin position="23"/>
        <end position="427"/>
    </location>
</feature>
<feature type="signal peptide" evidence="2">
    <location>
        <begin position="1"/>
        <end position="22"/>
    </location>
</feature>
<comment type="caution">
    <text evidence="3">The sequence shown here is derived from an EMBL/GenBank/DDBJ whole genome shotgun (WGS) entry which is preliminary data.</text>
</comment>
<feature type="coiled-coil region" evidence="1">
    <location>
        <begin position="366"/>
        <end position="393"/>
    </location>
</feature>
<evidence type="ECO:0000256" key="2">
    <source>
        <dbReference type="SAM" id="SignalP"/>
    </source>
</evidence>